<feature type="domain" description="HTH arsR-type" evidence="2">
    <location>
        <begin position="1"/>
        <end position="94"/>
    </location>
</feature>
<dbReference type="Proteomes" id="UP000220691">
    <property type="component" value="Unassembled WGS sequence"/>
</dbReference>
<keyword evidence="1" id="KW-0238">DNA-binding</keyword>
<sequence>MNVYPNISYIAKLIAEPTRAIILDCLMNNQALPASELAYMAKVSHPTISSHLSKLVEGNLLTVEQHGRHRYYRLANQEVAEVLEKLGTIAPTVQVRSLKQSSQLKQIRYARTCYDHLAGKLGVEITEKLLDRQFIILEDGEYIVTEQGKKWFLNFGINVDEADTKRRVFAKPCLDWSERRYHISGWLGSAIAKLLFEQGWITKTDKNRAVHLTKKGVKLLEDQLGIDMKTEERKAWN</sequence>
<dbReference type="InterPro" id="IPR011991">
    <property type="entry name" value="ArsR-like_HTH"/>
</dbReference>
<dbReference type="RefSeq" id="WP_095690622.1">
    <property type="nucleotide sequence ID" value="NZ_NUAN01000390.1"/>
</dbReference>
<dbReference type="GO" id="GO:0046686">
    <property type="term" value="P:response to cadmium ion"/>
    <property type="evidence" value="ECO:0007669"/>
    <property type="project" value="TreeGrafter"/>
</dbReference>
<dbReference type="PANTHER" id="PTHR39168">
    <property type="entry name" value="TRANSCRIPTIONAL REGULATOR-RELATED"/>
    <property type="match status" value="1"/>
</dbReference>
<dbReference type="PANTHER" id="PTHR39168:SF1">
    <property type="entry name" value="TRANSCRIPTIONAL REGULATORY PROTEIN"/>
    <property type="match status" value="1"/>
</dbReference>
<dbReference type="CDD" id="cd00090">
    <property type="entry name" value="HTH_ARSR"/>
    <property type="match status" value="1"/>
</dbReference>
<evidence type="ECO:0000259" key="2">
    <source>
        <dbReference type="PROSITE" id="PS50987"/>
    </source>
</evidence>
<evidence type="ECO:0000313" key="3">
    <source>
        <dbReference type="EMBL" id="PEN74519.1"/>
    </source>
</evidence>
<dbReference type="PRINTS" id="PR00778">
    <property type="entry name" value="HTHARSR"/>
</dbReference>
<dbReference type="FunFam" id="1.10.10.10:FF:000436">
    <property type="entry name" value="ArsR family transcriptional regulator"/>
    <property type="match status" value="1"/>
</dbReference>
<dbReference type="GO" id="GO:0097063">
    <property type="term" value="F:cadmium ion sensor activity"/>
    <property type="evidence" value="ECO:0007669"/>
    <property type="project" value="TreeGrafter"/>
</dbReference>
<dbReference type="InterPro" id="IPR036388">
    <property type="entry name" value="WH-like_DNA-bd_sf"/>
</dbReference>
<dbReference type="PROSITE" id="PS50987">
    <property type="entry name" value="HTH_ARSR_2"/>
    <property type="match status" value="1"/>
</dbReference>
<dbReference type="Pfam" id="PF12840">
    <property type="entry name" value="HTH_20"/>
    <property type="match status" value="1"/>
</dbReference>
<dbReference type="InterPro" id="IPR001845">
    <property type="entry name" value="HTH_ArsR_DNA-bd_dom"/>
</dbReference>
<dbReference type="GO" id="GO:0010288">
    <property type="term" value="P:response to lead ion"/>
    <property type="evidence" value="ECO:0007669"/>
    <property type="project" value="TreeGrafter"/>
</dbReference>
<comment type="caution">
    <text evidence="3">The sequence shown here is derived from an EMBL/GenBank/DDBJ whole genome shotgun (WGS) entry which is preliminary data.</text>
</comment>
<dbReference type="SUPFAM" id="SSF46785">
    <property type="entry name" value="Winged helix' DNA-binding domain"/>
    <property type="match status" value="1"/>
</dbReference>
<accession>A0A9X6U556</accession>
<dbReference type="SMART" id="SM00418">
    <property type="entry name" value="HTH_ARSR"/>
    <property type="match status" value="1"/>
</dbReference>
<reference evidence="3 4" key="1">
    <citation type="submission" date="2017-09" db="EMBL/GenBank/DDBJ databases">
        <title>Large-scale bioinformatics analysis of Bacillus genomes uncovers conserved roles of natural products in bacterial physiology.</title>
        <authorList>
            <consortium name="Agbiome Team Llc"/>
            <person name="Bleich R.M."/>
            <person name="Kirk G.J."/>
            <person name="Santa Maria K.C."/>
            <person name="Allen S.E."/>
            <person name="Farag S."/>
            <person name="Shank E.A."/>
            <person name="Bowers A."/>
        </authorList>
    </citation>
    <scope>NUCLEOTIDE SEQUENCE [LARGE SCALE GENOMIC DNA]</scope>
    <source>
        <strain evidence="3 4">AFS027647</strain>
    </source>
</reference>
<organism evidence="3 4">
    <name type="scientific">Bacillus cereus</name>
    <dbReference type="NCBI Taxonomy" id="1396"/>
    <lineage>
        <taxon>Bacteria</taxon>
        <taxon>Bacillati</taxon>
        <taxon>Bacillota</taxon>
        <taxon>Bacilli</taxon>
        <taxon>Bacillales</taxon>
        <taxon>Bacillaceae</taxon>
        <taxon>Bacillus</taxon>
        <taxon>Bacillus cereus group</taxon>
    </lineage>
</organism>
<dbReference type="GO" id="GO:0032791">
    <property type="term" value="F:lead ion binding"/>
    <property type="evidence" value="ECO:0007669"/>
    <property type="project" value="TreeGrafter"/>
</dbReference>
<dbReference type="EMBL" id="NUAN01000390">
    <property type="protein sequence ID" value="PEN74519.1"/>
    <property type="molecule type" value="Genomic_DNA"/>
</dbReference>
<dbReference type="InterPro" id="IPR036390">
    <property type="entry name" value="WH_DNA-bd_sf"/>
</dbReference>
<evidence type="ECO:0000313" key="4">
    <source>
        <dbReference type="Proteomes" id="UP000220691"/>
    </source>
</evidence>
<dbReference type="GO" id="GO:0003700">
    <property type="term" value="F:DNA-binding transcription factor activity"/>
    <property type="evidence" value="ECO:0007669"/>
    <property type="project" value="InterPro"/>
</dbReference>
<dbReference type="Gene3D" id="1.10.10.10">
    <property type="entry name" value="Winged helix-like DNA-binding domain superfamily/Winged helix DNA-binding domain"/>
    <property type="match status" value="1"/>
</dbReference>
<name>A0A9X6U556_BACCE</name>
<protein>
    <submittedName>
        <fullName evidence="3">Transcriptional regulator</fullName>
    </submittedName>
</protein>
<dbReference type="NCBIfam" id="NF033788">
    <property type="entry name" value="HTH_metalloreg"/>
    <property type="match status" value="1"/>
</dbReference>
<dbReference type="GO" id="GO:0003677">
    <property type="term" value="F:DNA binding"/>
    <property type="evidence" value="ECO:0007669"/>
    <property type="project" value="UniProtKB-KW"/>
</dbReference>
<proteinExistence type="predicted"/>
<evidence type="ECO:0000256" key="1">
    <source>
        <dbReference type="ARBA" id="ARBA00023125"/>
    </source>
</evidence>
<dbReference type="InterPro" id="IPR052543">
    <property type="entry name" value="HTH_Metal-responsive_Reg"/>
</dbReference>
<dbReference type="AlphaFoldDB" id="A0A9X6U556"/>
<gene>
    <name evidence="3" type="ORF">CN553_32090</name>
</gene>